<dbReference type="RefSeq" id="WP_197932005.1">
    <property type="nucleotide sequence ID" value="NZ_CP065682.1"/>
</dbReference>
<dbReference type="EMBL" id="CP065682">
    <property type="protein sequence ID" value="QPS33615.1"/>
    <property type="molecule type" value="Genomic_DNA"/>
</dbReference>
<proteinExistence type="predicted"/>
<protein>
    <submittedName>
        <fullName evidence="1">Uncharacterized protein</fullName>
    </submittedName>
</protein>
<dbReference type="Proteomes" id="UP000594979">
    <property type="component" value="Chromosome"/>
</dbReference>
<name>A0A7T2TGV8_9MICO</name>
<reference evidence="1 2" key="1">
    <citation type="submission" date="2020-12" db="EMBL/GenBank/DDBJ databases">
        <title>FDA dAtabase for Regulatory Grade micrObial Sequences (FDA-ARGOS): Supporting development and validation of Infectious Disease Dx tests.</title>
        <authorList>
            <person name="Sproer C."/>
            <person name="Gronow S."/>
            <person name="Severitt S."/>
            <person name="Schroder I."/>
            <person name="Tallon L."/>
            <person name="Sadzewicz L."/>
            <person name="Zhao X."/>
            <person name="Boylan J."/>
            <person name="Ott S."/>
            <person name="Bowen H."/>
            <person name="Vavikolanu K."/>
            <person name="Mehta A."/>
            <person name="Aluvathingal J."/>
            <person name="Nadendla S."/>
            <person name="Lowell S."/>
            <person name="Myers T."/>
            <person name="Yan Y."/>
            <person name="Sichtig H."/>
        </authorList>
    </citation>
    <scope>NUCLEOTIDE SEQUENCE [LARGE SCALE GENOMIC DNA]</scope>
    <source>
        <strain evidence="1 2">FDAARGOS_902</strain>
    </source>
</reference>
<organism evidence="1 2">
    <name type="scientific">Brevibacterium casei</name>
    <dbReference type="NCBI Taxonomy" id="33889"/>
    <lineage>
        <taxon>Bacteria</taxon>
        <taxon>Bacillati</taxon>
        <taxon>Actinomycetota</taxon>
        <taxon>Actinomycetes</taxon>
        <taxon>Micrococcales</taxon>
        <taxon>Brevibacteriaceae</taxon>
        <taxon>Brevibacterium</taxon>
    </lineage>
</organism>
<evidence type="ECO:0000313" key="1">
    <source>
        <dbReference type="EMBL" id="QPS33615.1"/>
    </source>
</evidence>
<evidence type="ECO:0000313" key="2">
    <source>
        <dbReference type="Proteomes" id="UP000594979"/>
    </source>
</evidence>
<sequence length="107" mass="11438">MIGNHVGVDFLHLVLSPGQRWAATLSKALVEFEDSGAASELQAVLWDVSMDFANRATSVIDGHALHEGDRLVCAALQVLVMNATLTVEQVSEVNALLRDAIATLQAI</sequence>
<dbReference type="AlphaFoldDB" id="A0A7T2TGV8"/>
<dbReference type="KEGG" id="bcau:I6G59_17100"/>
<gene>
    <name evidence="1" type="ORF">I6G59_17100</name>
</gene>
<accession>A0A7T2TGV8</accession>